<dbReference type="InterPro" id="IPR011050">
    <property type="entry name" value="Pectin_lyase_fold/virulence"/>
</dbReference>
<dbReference type="InterPro" id="IPR029045">
    <property type="entry name" value="ClpP/crotonase-like_dom_sf"/>
</dbReference>
<proteinExistence type="predicted"/>
<dbReference type="Gene3D" id="3.90.226.10">
    <property type="entry name" value="2-enoyl-CoA Hydratase, Chain A, domain 1"/>
    <property type="match status" value="1"/>
</dbReference>
<dbReference type="SUPFAM" id="SSF51126">
    <property type="entry name" value="Pectin lyase-like"/>
    <property type="match status" value="2"/>
</dbReference>
<evidence type="ECO:0000313" key="1">
    <source>
        <dbReference type="EMBL" id="KAA6402212.1"/>
    </source>
</evidence>
<comment type="caution">
    <text evidence="1">The sequence shown here is derived from an EMBL/GenBank/DDBJ whole genome shotgun (WGS) entry which is preliminary data.</text>
</comment>
<evidence type="ECO:0000313" key="2">
    <source>
        <dbReference type="Proteomes" id="UP000324800"/>
    </source>
</evidence>
<dbReference type="Proteomes" id="UP000324800">
    <property type="component" value="Unassembled WGS sequence"/>
</dbReference>
<dbReference type="SUPFAM" id="SSF52096">
    <property type="entry name" value="ClpP/crotonase"/>
    <property type="match status" value="1"/>
</dbReference>
<accession>A0A5J4X5V2</accession>
<sequence>MIQSDQISTGIYRKNEIENIKSTFSNIQQSNFGYGAAINAEIKQGSSIKIQDCQFFQCKGTRISGGAISLNINNGGQVTISNSSFDQCEASVGGGIYASIQTSGKLTIDVYCNFTECKASGSGGGIYAQIYGINSLLTLEDGLKFEGCTFDNINNGNGKGVYIYLGDQASCIINKVLLFNQNDTYAGVSVHFFGVDDIYQKFNGTQFVNCDAIWNGGGLFAEIYSENSIFELISTIFVNCSAYDGGGIYSIINDGGQINIINQCIFTECKSTQFHGGGIYSEIIDGTLNIEDTTFDRCTCTQPGNGGGIALIQGSSSIISITDSSFINCRTISNSSDQKYGWGGAIFINTQVIATQLSQSNFQLRDLVFSGCSAVNSIGNNLHIQSDNTLATGLAIKNENLLTVKDLSNPPNIISDLYTSSSYAYDFMGINQSIESDNPGTINLDLHNPLFEQLFTSNVPNPTYIDSINGKDIKYCGGIQTMCKTMKYSINRDPIPFSETPPPDTNYSIILISNTELDTNIQITSTTLLNRQIIIQSDGYSPEVEEDNYTKYSIITSLFSTSLFTITQTGRLSLLGLRFYNLNPSATAPLILLRSDNNNQIPRLTIIDCEFNQDQTPDPIPYLSHSIISIVGGINEIEIIQSTISNISLSGSGNGAAINDQLQTGSFLMINDSEFIQCKGSEIYGGAIYLSINNDGNVTISNSSFYQCEAIDGGGIFAHVYSGGKLTIDGQCDFTECKSSYNGGGGISSSITGLNSQLIIDDGVKFEDCIVDNFEDQGSGGGIYINIWNHGQCIINKVLLCNCSSYEGGAEYYGGGMCAFISAENSILELIDVKFENCSSLYYQGGGIFIVVNSGAQLSIPQSFQFKNCKANYGGGCCLSSSFSQSIIQIKGEFRLDNCSAYCGGGMYLYIHNQTTIDINKMQFENCNAFQQGGGIFSDIDSNSQLIFSGQFSFINCQSNYFGGGIYSIIIGGGLLSIKNQSILTECKTSSGSGGGIFSNISYGTLNIEDTTFDRCTGSQPGNGGGISLIHKPSSIISITNSSFINCKTISSSSEQRYGWGGAIFIYTSIIATQLSSSNFLMRDLIFSGCQAVNSIGNNLHIQSINTYLTGQVIELQNLLSVNETVDLYYNNSYQQDYMGIDQSKIGDGTTINNNIPLFSFHALKFCIAYNIPFDCNCPIDDSNEYTLTQCEEDNTYHSQTKCNEDDGESVQTNTCICNVGFAPQGCTCPRDPDSLLGVPIQQCQCIGDDDLRQGLTCPITRNCTSGSQFMLPCLCSPEYSGAGCTCSWNVSQIQSGYQTKSSIQSVIDLPCYNYEIQLLDSEHSESVNISKQNASRQIQYFIKGRETNQEQTQTIWNIDCNTGRMIYLIYGVLTELKHVQEDQLQNQLQKDAYANQLKANKNVHVMVMMIRDKVQLVQQHEFALLEINQLSLAYVHLNILVQDVHGRDTSDGQAQTIQRTSQTSGWFSLTQAQQCNETSDSPETDECICKLNQSQQECACSEVGDLRNECSSISKTCDDPTVDLSNIPISRCSCISINDPRAGDFCPVISECSNDQINPKCLCTSEHQSPGCICTQNVHPQECICDQSSDALFPSNICSTTKTCSGSQGDDEQISQGQCTCGEGHHPYGCLCKDSEDIDCICPSNFGFICSCSWNFSQTSTEDNIKSSIQTVIDLTCDNYEIQLIDSEHSEFININNQANFLIKGRDISDGQAQTIWRANLNYGRIINQTYGNLTLERIDFRYNLAGINPSQLQQFCFGQDGYELKGIIDVYRANSVTINECSFKDINSSYSPVQISGCSSFSVNNCKFERLQSQEYYAGAVYLYEGLYVEISGNIFEECNGYYSGAIYLVLFDSQTITQIKINNNIINLCFGNYTGGINISSSIDVYINKSYNDVEIQDAEQYFKSFNSSGYFSLNQAIKTCTGGSAEEPTPKGCICQLSKTEQECACQEYDQRESCICLIVGDPRTHCIGLTIPSCEKATPEQLINLSTNICECYEFGDPRSECSQSKSCDDPSANMSNIPILLCECNGDSDPRAGITCPVTSECTNDQISPKCQCTSEHQSPGCICTQIVRPQDCICDNSSDALFPSNICSSTKTCSGSQGDDEQITQGQCTCGFGHHPSGCICQDENDTNCLCNIDFSPIGCQCPSNSEFICTCHWEERQPKDKIRQFGVTILIIGWFSLTQALPCNESSDYPETDECICKLNQSQQECACSEVGDLRNECSNITKACDDPSVDLSNIPIDRCSCISINDPRAGDFCPVINECTNDQTNPKCLCTQEHQGSGCICTLTVHPQECICDQSSDALFSQDICSSTKICTGPQGDDEQISQGQCTCGEGHHPIDCLCKDSDDSNCICPSNFGFICTCRWNVSQTSTEDNIKSSIQTVIHLTCDNYEIQLLDSEHSEFININNQANFLIKGRQTIGEQAQTIWSYNFNYGPIIQLTSGDLTLEKIDFQYNLTNKPTPEGCICKLSQTEQKCICQENDQRQSCVCLPVGDSRIHCIGHTTPCNQSDLTNISISICECRSTGDLRAGQSTPGISCPSYCTGPFSPNSDCVCDTESTEYPFAQCQSEQKCAAYSDQTVEVDTCRCSALNHPINCKCPINSTDLIGISQERCECLPNNDPRAGGICPITEECSIDIIEPSTRGCFCTEDYQEEGCTCTSQFHPTGCICSSSSDDNCVCSTIIPNNPTGCILKQCNLNSFPKVTDSSCECTFEFHPEGCTCNMKDKQQYPLEQTLGCLRSIPLTFTEKNTTIDLIVNYLSGYSQLDTSLNPPGPSIGYGNHSVDIIGGLEEINSSTKYTNTFDFYEDIMVLLNKLKDPSTIFIPPCVQKFSYQVADTRMHKNASDNSYYVTIDNDQYVVKYINWKGLPIFKNDGNELNEGTQLPLDAILQFADEEVSISRNPIARLNRALQRNLVQRNAQFFKHPESENITIQVVQPSGQNGIWNRSVKVRVSGDVNQLKDEQQLKIDRNLEEILRPKLLNNNSDIIAKSNQTLNSQSNVEFPSYQKFATFPATGTAEIIAFHVPDLDLGVLIITTFLTESKEQFSQAIFEIIDNFSSSSSGHKVNKLLIDIRGNYGGDVGIVRQTLNFLFPQAGFPIYQTVDQIKTPINEQIAKLTEYVTQLQSNVNDIAVDIETLQPKPSFYNSGNRQRTTTSSDGLKSITVNITDKFVQYMGNQDFYLNLTKDWNLKRKELFSPQNVLILTDGNCGGTCSQFVKHIGQKHLARIAGIGLPDPRNPNTRFDVSMGTLGGKCDVQRVQLFKGTQFDQYITVEKDKLPKNLYREGTQLLWSDRGGYGFTEQTKDYLMEYLIVDADFRVEREPYNDTNSDESLIQLYVEVIERLNEILNSEEQQPKKCLAWEVDVVGAEEDENCRGCSNGDQYAIFGYPCSTRGQTNDDESPSVGQIDTENCIFSHCKVGYYRKSVEISEGIFSEQCIKIPTGPNQQESDITPTYPNDVFSDNDICQCSSIYDETDGFPRTCTCTDEYHSNDYAEDPRQGLICPITSECTDDQINPKCLMRM</sequence>
<dbReference type="InterPro" id="IPR006626">
    <property type="entry name" value="PbH1"/>
</dbReference>
<dbReference type="EMBL" id="SNRW01000270">
    <property type="protein sequence ID" value="KAA6402212.1"/>
    <property type="molecule type" value="Genomic_DNA"/>
</dbReference>
<dbReference type="PANTHER" id="PTHR37049:SF4">
    <property type="entry name" value="RHODANESE DOMAIN-CONTAINING PROTEIN"/>
    <property type="match status" value="1"/>
</dbReference>
<gene>
    <name evidence="1" type="ORF">EZS28_002264</name>
</gene>
<reference evidence="1 2" key="1">
    <citation type="submission" date="2019-03" db="EMBL/GenBank/DDBJ databases">
        <title>Single cell metagenomics reveals metabolic interactions within the superorganism composed of flagellate Streblomastix strix and complex community of Bacteroidetes bacteria on its surface.</title>
        <authorList>
            <person name="Treitli S.C."/>
            <person name="Kolisko M."/>
            <person name="Husnik F."/>
            <person name="Keeling P."/>
            <person name="Hampl V."/>
        </authorList>
    </citation>
    <scope>NUCLEOTIDE SEQUENCE [LARGE SCALE GENOMIC DNA]</scope>
    <source>
        <strain evidence="1">ST1C</strain>
    </source>
</reference>
<dbReference type="SMART" id="SM00710">
    <property type="entry name" value="PbH1"/>
    <property type="match status" value="14"/>
</dbReference>
<organism evidence="1 2">
    <name type="scientific">Streblomastix strix</name>
    <dbReference type="NCBI Taxonomy" id="222440"/>
    <lineage>
        <taxon>Eukaryota</taxon>
        <taxon>Metamonada</taxon>
        <taxon>Preaxostyla</taxon>
        <taxon>Oxymonadida</taxon>
        <taxon>Streblomastigidae</taxon>
        <taxon>Streblomastix</taxon>
    </lineage>
</organism>
<name>A0A5J4X5V2_9EUKA</name>
<protein>
    <submittedName>
        <fullName evidence="1">Uncharacterized protein</fullName>
    </submittedName>
</protein>
<dbReference type="PANTHER" id="PTHR37049">
    <property type="entry name" value="PEPTIDASE S41 FAMILY PROTEIN"/>
    <property type="match status" value="1"/>
</dbReference>
<dbReference type="InterPro" id="IPR052766">
    <property type="entry name" value="S41A_metabolite_peptidase"/>
</dbReference>